<dbReference type="HAMAP" id="MF_03046">
    <property type="entry name" value="ENY2_Sus1"/>
    <property type="match status" value="1"/>
</dbReference>
<organism evidence="2 3">
    <name type="scientific">Rhizopus microsporus</name>
    <dbReference type="NCBI Taxonomy" id="58291"/>
    <lineage>
        <taxon>Eukaryota</taxon>
        <taxon>Fungi</taxon>
        <taxon>Fungi incertae sedis</taxon>
        <taxon>Mucoromycota</taxon>
        <taxon>Mucoromycotina</taxon>
        <taxon>Mucoromycetes</taxon>
        <taxon>Mucorales</taxon>
        <taxon>Mucorineae</taxon>
        <taxon>Rhizopodaceae</taxon>
        <taxon>Rhizopus</taxon>
    </lineage>
</organism>
<keyword evidence="1" id="KW-0539">Nucleus</keyword>
<evidence type="ECO:0000256" key="1">
    <source>
        <dbReference type="HAMAP-Rule" id="MF_03046"/>
    </source>
</evidence>
<evidence type="ECO:0000313" key="2">
    <source>
        <dbReference type="EMBL" id="ORE13817.1"/>
    </source>
</evidence>
<keyword evidence="1" id="KW-0805">Transcription regulation</keyword>
<dbReference type="AlphaFoldDB" id="A0A0A1NLD5"/>
<dbReference type="InterPro" id="IPR038212">
    <property type="entry name" value="TF_EnY2_sf"/>
</dbReference>
<accession>A0A0A1NLD5</accession>
<dbReference type="GO" id="GO:0006325">
    <property type="term" value="P:chromatin organization"/>
    <property type="evidence" value="ECO:0007669"/>
    <property type="project" value="UniProtKB-KW"/>
</dbReference>
<dbReference type="GO" id="GO:0000932">
    <property type="term" value="C:P-body"/>
    <property type="evidence" value="ECO:0007669"/>
    <property type="project" value="UniProtKB-SubCell"/>
</dbReference>
<dbReference type="GO" id="GO:0006368">
    <property type="term" value="P:transcription elongation by RNA polymerase II"/>
    <property type="evidence" value="ECO:0007669"/>
    <property type="project" value="UniProtKB-UniRule"/>
</dbReference>
<dbReference type="Pfam" id="PF10163">
    <property type="entry name" value="EnY2"/>
    <property type="match status" value="1"/>
</dbReference>
<keyword evidence="1" id="KW-0653">Protein transport</keyword>
<reference evidence="2 3" key="1">
    <citation type="journal article" date="2016" name="Proc. Natl. Acad. Sci. U.S.A.">
        <title>Lipid metabolic changes in an early divergent fungus govern the establishment of a mutualistic symbiosis with endobacteria.</title>
        <authorList>
            <person name="Lastovetsky O.A."/>
            <person name="Gaspar M.L."/>
            <person name="Mondo S.J."/>
            <person name="LaButti K.M."/>
            <person name="Sandor L."/>
            <person name="Grigoriev I.V."/>
            <person name="Henry S.A."/>
            <person name="Pawlowska T.E."/>
        </authorList>
    </citation>
    <scope>NUCLEOTIDE SEQUENCE [LARGE SCALE GENOMIC DNA]</scope>
    <source>
        <strain evidence="2 3">ATCC 11559</strain>
    </source>
</reference>
<comment type="subcellular location">
    <subcellularLocation>
        <location evidence="1">Nucleus</location>
        <location evidence="1">Nucleoplasm</location>
    </subcellularLocation>
    <subcellularLocation>
        <location evidence="1">Cytoplasm</location>
        <location evidence="1">P-body</location>
    </subcellularLocation>
</comment>
<dbReference type="GO" id="GO:0005654">
    <property type="term" value="C:nucleoplasm"/>
    <property type="evidence" value="ECO:0007669"/>
    <property type="project" value="UniProtKB-SubCell"/>
</dbReference>
<comment type="subunit">
    <text evidence="1">Component of the nuclear pore complex (NPC)-associated TREX-2 complex (transcription and export complex 2), composed of at least SUS1, SAC3, THP1, SEM1, and CDC31. TREX-2 contains 2 SUS1 chains. The TREX-2 complex interacts with the nucleoporin NUP1. Component of the 1.8 MDa SAGA transcription coactivator-HAT complex. SAGA is built of 5 distinct domains with specialized functions. Within the SAGA complex, SUS1, SGF11, SGF73 and UBP8 form an additional subcomplex of SAGA called the DUB module (deubiquitination module). Interacts directly with THP1, SAC3, SGF11, and with the RNA polymerase II.</text>
</comment>
<dbReference type="GO" id="GO:0071819">
    <property type="term" value="C:DUBm complex"/>
    <property type="evidence" value="ECO:0007669"/>
    <property type="project" value="UniProtKB-UniRule"/>
</dbReference>
<dbReference type="GO" id="GO:0015031">
    <property type="term" value="P:protein transport"/>
    <property type="evidence" value="ECO:0007669"/>
    <property type="project" value="UniProtKB-KW"/>
</dbReference>
<dbReference type="VEuPathDB" id="FungiDB:BCV72DRAFT_310533"/>
<keyword evidence="1" id="KW-0156">Chromatin regulator</keyword>
<keyword evidence="1" id="KW-0963">Cytoplasm</keyword>
<dbReference type="EMBL" id="KV921508">
    <property type="protein sequence ID" value="ORE13817.1"/>
    <property type="molecule type" value="Genomic_DNA"/>
</dbReference>
<gene>
    <name evidence="1" type="primary">SUS1</name>
    <name evidence="2" type="ORF">BCV71DRAFT_294009</name>
</gene>
<dbReference type="GO" id="GO:0070390">
    <property type="term" value="C:transcription export complex 2"/>
    <property type="evidence" value="ECO:0007669"/>
    <property type="project" value="UniProtKB-UniRule"/>
</dbReference>
<keyword evidence="1" id="KW-0811">Translocation</keyword>
<dbReference type="Proteomes" id="UP000242381">
    <property type="component" value="Unassembled WGS sequence"/>
</dbReference>
<dbReference type="OMA" id="RLMCRNI"/>
<dbReference type="GO" id="GO:0003713">
    <property type="term" value="F:transcription coactivator activity"/>
    <property type="evidence" value="ECO:0007669"/>
    <property type="project" value="UniProtKB-UniRule"/>
</dbReference>
<keyword evidence="1" id="KW-0509">mRNA transport</keyword>
<dbReference type="Gene3D" id="1.10.246.140">
    <property type="match status" value="1"/>
</dbReference>
<dbReference type="InterPro" id="IPR018783">
    <property type="entry name" value="TF_ENY2"/>
</dbReference>
<comment type="function">
    <text evidence="1">Involved in mRNA export coupled transcription activation by association with both the TREX-2 and the SAGA complexes. At the promoters, SAGA is required for recruitment of the basal transcription machinery. It influences RNA polymerase II transcriptional activity through different activities such as TBP interaction and promoter selectivity, interaction with transcription activators, and chromatin modification through histone acetylation and deubiquitination. Within the SAGA complex, participates to a subcomplex required for deubiquitination of H2B and for the maintenance of steady-state H3 methylation levels. The TREX-2 complex functions in docking export-competent ribonucleoprotein particles (mRNPs) to the nuclear entrance of the nuclear pore complex (nuclear basket). TREX-2 participates in mRNA export and accurate chromatin positioning in the nucleus by tethering genes to the nuclear periphery. May also be involved in cytoplasmic mRNA decay by interaction with components of P-bodies.</text>
</comment>
<evidence type="ECO:0000313" key="3">
    <source>
        <dbReference type="Proteomes" id="UP000242381"/>
    </source>
</evidence>
<dbReference type="GO" id="GO:0000124">
    <property type="term" value="C:SAGA complex"/>
    <property type="evidence" value="ECO:0007669"/>
    <property type="project" value="UniProtKB-UniRule"/>
</dbReference>
<dbReference type="GO" id="GO:0006406">
    <property type="term" value="P:mRNA export from nucleus"/>
    <property type="evidence" value="ECO:0007669"/>
    <property type="project" value="UniProtKB-UniRule"/>
</dbReference>
<dbReference type="PANTHER" id="PTHR12514">
    <property type="entry name" value="ENHANCER OF YELLOW 2 TRANSCRIPTION FACTOR"/>
    <property type="match status" value="1"/>
</dbReference>
<keyword evidence="1" id="KW-0010">Activator</keyword>
<protein>
    <recommendedName>
        <fullName evidence="1">Transcription and mRNA export factor SUS1</fullName>
    </recommendedName>
</protein>
<name>A0A0A1NLD5_RHIZD</name>
<dbReference type="GO" id="GO:0005643">
    <property type="term" value="C:nuclear pore"/>
    <property type="evidence" value="ECO:0007669"/>
    <property type="project" value="UniProtKB-UniRule"/>
</dbReference>
<sequence length="95" mass="11411">MSDPEDLRTIVNQLFVDSGEKEKLLQWLEKRLVEIEWNEQLSAYCREMVRTKHMENATFEQIYEEVEDYANSIILESIKVELLEKVKKFIDENVE</sequence>
<keyword evidence="1" id="KW-0813">Transport</keyword>
<proteinExistence type="inferred from homology"/>
<comment type="similarity">
    <text evidence="1">Belongs to the ENY2 family.</text>
</comment>
<keyword evidence="1" id="KW-0804">Transcription</keyword>